<dbReference type="PRINTS" id="PR00377">
    <property type="entry name" value="IMPHPHTASES"/>
</dbReference>
<protein>
    <submittedName>
        <fullName evidence="3">Inositol monophosphatase</fullName>
    </submittedName>
</protein>
<keyword evidence="2" id="KW-0460">Magnesium</keyword>
<feature type="binding site" evidence="2">
    <location>
        <position position="71"/>
    </location>
    <ligand>
        <name>Mg(2+)</name>
        <dbReference type="ChEBI" id="CHEBI:18420"/>
        <label>1</label>
        <note>catalytic</note>
    </ligand>
</feature>
<sequence>MTAAIDIAALANLLQEAAVEEILPRFRNLGDDDVRMKTEAIDLVTEADEAAERVIRKGIERLMPDALFVGEESVAADPALLDRLQGAELAVVVDPIDGTFNFASGLTLFGMILAVVSKGETVGGVIYDPIGNDWALVEKGSGAWLYRPDGSQEQMQVRPSGPLEQMIGIANTGFFDIDTRRRILSNLAEVRLFTSYRCAAHEYRLLGQGHMDFAMYNKLMPWDHLAGALMMQEAGAHVARFDGSPYLPHHTSGGLLVASDADAWQELRERIFTVD</sequence>
<accession>A0A4V4HQR4</accession>
<reference evidence="3 4" key="1">
    <citation type="submission" date="2019-04" db="EMBL/GenBank/DDBJ databases">
        <title>genome sequence of strain W3.</title>
        <authorList>
            <person name="Gao J."/>
            <person name="Sun J."/>
        </authorList>
    </citation>
    <scope>NUCLEOTIDE SEQUENCE [LARGE SCALE GENOMIC DNA]</scope>
    <source>
        <strain evidence="3 4">W3</strain>
    </source>
</reference>
<gene>
    <name evidence="3" type="ORF">FAA86_14405</name>
</gene>
<evidence type="ECO:0000256" key="2">
    <source>
        <dbReference type="PIRSR" id="PIRSR600760-2"/>
    </source>
</evidence>
<evidence type="ECO:0000313" key="3">
    <source>
        <dbReference type="EMBL" id="THV34866.1"/>
    </source>
</evidence>
<dbReference type="InterPro" id="IPR000760">
    <property type="entry name" value="Inositol_monophosphatase-like"/>
</dbReference>
<comment type="caution">
    <text evidence="3">The sequence shown here is derived from an EMBL/GenBank/DDBJ whole genome shotgun (WGS) entry which is preliminary data.</text>
</comment>
<dbReference type="RefSeq" id="WP_136541650.1">
    <property type="nucleotide sequence ID" value="NZ_STGU01000007.1"/>
</dbReference>
<feature type="binding site" evidence="2">
    <location>
        <position position="223"/>
    </location>
    <ligand>
        <name>Mg(2+)</name>
        <dbReference type="ChEBI" id="CHEBI:18420"/>
        <label>1</label>
        <note>catalytic</note>
    </ligand>
</feature>
<feature type="binding site" evidence="2">
    <location>
        <position position="96"/>
    </location>
    <ligand>
        <name>Mg(2+)</name>
        <dbReference type="ChEBI" id="CHEBI:18420"/>
        <label>1</label>
        <note>catalytic</note>
    </ligand>
</feature>
<dbReference type="EMBL" id="STGU01000007">
    <property type="protein sequence ID" value="THV34866.1"/>
    <property type="molecule type" value="Genomic_DNA"/>
</dbReference>
<dbReference type="Pfam" id="PF00459">
    <property type="entry name" value="Inositol_P"/>
    <property type="match status" value="1"/>
</dbReference>
<comment type="similarity">
    <text evidence="1">Belongs to the inositol monophosphatase superfamily.</text>
</comment>
<dbReference type="GO" id="GO:0006020">
    <property type="term" value="P:inositol metabolic process"/>
    <property type="evidence" value="ECO:0007669"/>
    <property type="project" value="TreeGrafter"/>
</dbReference>
<keyword evidence="2" id="KW-0479">Metal-binding</keyword>
<organism evidence="3 4">
    <name type="scientific">Rhizobium rosettiformans W3</name>
    <dbReference type="NCBI Taxonomy" id="538378"/>
    <lineage>
        <taxon>Bacteria</taxon>
        <taxon>Pseudomonadati</taxon>
        <taxon>Pseudomonadota</taxon>
        <taxon>Alphaproteobacteria</taxon>
        <taxon>Hyphomicrobiales</taxon>
        <taxon>Rhizobiaceae</taxon>
        <taxon>Rhizobium/Agrobacterium group</taxon>
        <taxon>Rhizobium</taxon>
    </lineage>
</organism>
<comment type="cofactor">
    <cofactor evidence="2">
        <name>Mg(2+)</name>
        <dbReference type="ChEBI" id="CHEBI:18420"/>
    </cofactor>
</comment>
<dbReference type="GO" id="GO:0046872">
    <property type="term" value="F:metal ion binding"/>
    <property type="evidence" value="ECO:0007669"/>
    <property type="project" value="UniProtKB-KW"/>
</dbReference>
<feature type="binding site" evidence="2">
    <location>
        <position position="97"/>
    </location>
    <ligand>
        <name>Mg(2+)</name>
        <dbReference type="ChEBI" id="CHEBI:18420"/>
        <label>1</label>
        <note>catalytic</note>
    </ligand>
</feature>
<dbReference type="CDD" id="cd01517">
    <property type="entry name" value="PAP_phosphatase"/>
    <property type="match status" value="1"/>
</dbReference>
<dbReference type="GO" id="GO:0008934">
    <property type="term" value="F:inositol monophosphate 1-phosphatase activity"/>
    <property type="evidence" value="ECO:0007669"/>
    <property type="project" value="TreeGrafter"/>
</dbReference>
<dbReference type="SUPFAM" id="SSF56655">
    <property type="entry name" value="Carbohydrate phosphatase"/>
    <property type="match status" value="1"/>
</dbReference>
<evidence type="ECO:0000256" key="1">
    <source>
        <dbReference type="ARBA" id="ARBA00009759"/>
    </source>
</evidence>
<dbReference type="AlphaFoldDB" id="A0A4V4HQR4"/>
<dbReference type="Gene3D" id="3.30.540.10">
    <property type="entry name" value="Fructose-1,6-Bisphosphatase, subunit A, domain 1"/>
    <property type="match status" value="1"/>
</dbReference>
<dbReference type="PANTHER" id="PTHR20854">
    <property type="entry name" value="INOSITOL MONOPHOSPHATASE"/>
    <property type="match status" value="1"/>
</dbReference>
<proteinExistence type="inferred from homology"/>
<evidence type="ECO:0000313" key="4">
    <source>
        <dbReference type="Proteomes" id="UP000307378"/>
    </source>
</evidence>
<dbReference type="Gene3D" id="3.40.190.80">
    <property type="match status" value="1"/>
</dbReference>
<dbReference type="Proteomes" id="UP000307378">
    <property type="component" value="Unassembled WGS sequence"/>
</dbReference>
<dbReference type="PANTHER" id="PTHR20854:SF4">
    <property type="entry name" value="INOSITOL-1-MONOPHOSPHATASE-RELATED"/>
    <property type="match status" value="1"/>
</dbReference>
<feature type="binding site" evidence="2">
    <location>
        <position position="94"/>
    </location>
    <ligand>
        <name>Mg(2+)</name>
        <dbReference type="ChEBI" id="CHEBI:18420"/>
        <label>1</label>
        <note>catalytic</note>
    </ligand>
</feature>
<name>A0A4V4HQR4_9HYPH</name>
<dbReference type="GO" id="GO:0007165">
    <property type="term" value="P:signal transduction"/>
    <property type="evidence" value="ECO:0007669"/>
    <property type="project" value="TreeGrafter"/>
</dbReference>